<evidence type="ECO:0000259" key="2">
    <source>
        <dbReference type="SMART" id="SM00198"/>
    </source>
</evidence>
<organism evidence="3 4">
    <name type="scientific">Haemonchus contortus</name>
    <name type="common">Barber pole worm</name>
    <dbReference type="NCBI Taxonomy" id="6289"/>
    <lineage>
        <taxon>Eukaryota</taxon>
        <taxon>Metazoa</taxon>
        <taxon>Ecdysozoa</taxon>
        <taxon>Nematoda</taxon>
        <taxon>Chromadorea</taxon>
        <taxon>Rhabditida</taxon>
        <taxon>Rhabditina</taxon>
        <taxon>Rhabditomorpha</taxon>
        <taxon>Strongyloidea</taxon>
        <taxon>Trichostrongylidae</taxon>
        <taxon>Haemonchus</taxon>
    </lineage>
</organism>
<name>A0A7I4YXU8_HAECO</name>
<accession>A0A7I4YXU8</accession>
<evidence type="ECO:0000313" key="4">
    <source>
        <dbReference type="WBParaSite" id="HCON_00161740-00001"/>
    </source>
</evidence>
<proteinExistence type="predicted"/>
<dbReference type="PRINTS" id="PR00837">
    <property type="entry name" value="V5TPXLIKE"/>
</dbReference>
<dbReference type="OMA" id="ARNWSKE"/>
<dbReference type="WBParaSite" id="HCON_00161740-00001">
    <property type="protein sequence ID" value="HCON_00161740-00001"/>
    <property type="gene ID" value="HCON_00161740"/>
</dbReference>
<dbReference type="Pfam" id="PF00188">
    <property type="entry name" value="CAP"/>
    <property type="match status" value="1"/>
</dbReference>
<evidence type="ECO:0000313" key="3">
    <source>
        <dbReference type="Proteomes" id="UP000025227"/>
    </source>
</evidence>
<dbReference type="SUPFAM" id="SSF55797">
    <property type="entry name" value="PR-1-like"/>
    <property type="match status" value="1"/>
</dbReference>
<protein>
    <submittedName>
        <fullName evidence="4">SCP domain-containing protein</fullName>
    </submittedName>
</protein>
<evidence type="ECO:0000256" key="1">
    <source>
        <dbReference type="SAM" id="SignalP"/>
    </source>
</evidence>
<dbReference type="Proteomes" id="UP000025227">
    <property type="component" value="Unplaced"/>
</dbReference>
<dbReference type="OrthoDB" id="5874910at2759"/>
<dbReference type="PROSITE" id="PS01009">
    <property type="entry name" value="CRISP_1"/>
    <property type="match status" value="1"/>
</dbReference>
<feature type="chain" id="PRO_5029605898" evidence="1">
    <location>
        <begin position="20"/>
        <end position="215"/>
    </location>
</feature>
<reference evidence="4" key="1">
    <citation type="submission" date="2020-12" db="UniProtKB">
        <authorList>
            <consortium name="WormBaseParasite"/>
        </authorList>
    </citation>
    <scope>IDENTIFICATION</scope>
    <source>
        <strain evidence="4">MHco3</strain>
    </source>
</reference>
<feature type="domain" description="SCP" evidence="2">
    <location>
        <begin position="31"/>
        <end position="184"/>
    </location>
</feature>
<sequence>MFTFPTGVILAFLSVAVYGDICNLNNGMTDEARRTFLRMHNKFRSLVARGKAVDKLGGFAPKAAKMMKMGYSCAVEKSMMSWLDQCQWGHSSIEDVGENIYMTTKTKENMTVSAIKSTTAWFAELKDKGVGQANILTDEVFGRGVGHYTQMVWQSSTKLGCGVKWCDSMTFAGCQYVKQGNWFDEEIYEKGEPCSKCKCKKCKCDVKVGLCSIRK</sequence>
<dbReference type="PRINTS" id="PR00838">
    <property type="entry name" value="V5ALLERGEN"/>
</dbReference>
<dbReference type="PANTHER" id="PTHR10334">
    <property type="entry name" value="CYSTEINE-RICH SECRETORY PROTEIN-RELATED"/>
    <property type="match status" value="1"/>
</dbReference>
<dbReference type="AlphaFoldDB" id="A0A7I4YXU8"/>
<dbReference type="InterPro" id="IPR002413">
    <property type="entry name" value="V5_allergen-like"/>
</dbReference>
<dbReference type="InterPro" id="IPR018244">
    <property type="entry name" value="Allrgn_V5/Tpx1_CS"/>
</dbReference>
<dbReference type="InterPro" id="IPR014044">
    <property type="entry name" value="CAP_dom"/>
</dbReference>
<feature type="signal peptide" evidence="1">
    <location>
        <begin position="1"/>
        <end position="19"/>
    </location>
</feature>
<dbReference type="SMART" id="SM00198">
    <property type="entry name" value="SCP"/>
    <property type="match status" value="1"/>
</dbReference>
<dbReference type="CDD" id="cd05380">
    <property type="entry name" value="CAP_euk"/>
    <property type="match status" value="1"/>
</dbReference>
<dbReference type="Gene3D" id="3.40.33.10">
    <property type="entry name" value="CAP"/>
    <property type="match status" value="1"/>
</dbReference>
<keyword evidence="3" id="KW-1185">Reference proteome</keyword>
<dbReference type="GO" id="GO:0005576">
    <property type="term" value="C:extracellular region"/>
    <property type="evidence" value="ECO:0007669"/>
    <property type="project" value="InterPro"/>
</dbReference>
<dbReference type="InterPro" id="IPR001283">
    <property type="entry name" value="CRISP-related"/>
</dbReference>
<keyword evidence="1" id="KW-0732">Signal</keyword>
<dbReference type="InterPro" id="IPR035940">
    <property type="entry name" value="CAP_sf"/>
</dbReference>